<keyword evidence="2" id="KW-1185">Reference proteome</keyword>
<comment type="caution">
    <text evidence="1">The sequence shown here is derived from an EMBL/GenBank/DDBJ whole genome shotgun (WGS) entry which is preliminary data.</text>
</comment>
<evidence type="ECO:0000313" key="2">
    <source>
        <dbReference type="Proteomes" id="UP001149163"/>
    </source>
</evidence>
<dbReference type="EMBL" id="JAPQKN010000003">
    <property type="protein sequence ID" value="KAJ5166438.1"/>
    <property type="molecule type" value="Genomic_DNA"/>
</dbReference>
<dbReference type="RefSeq" id="XP_056542899.1">
    <property type="nucleotide sequence ID" value="XM_056687344.1"/>
</dbReference>
<reference evidence="1" key="1">
    <citation type="submission" date="2022-11" db="EMBL/GenBank/DDBJ databases">
        <authorList>
            <person name="Petersen C."/>
        </authorList>
    </citation>
    <scope>NUCLEOTIDE SEQUENCE</scope>
    <source>
        <strain evidence="1">IBT 26290</strain>
    </source>
</reference>
<accession>A0A9W9I4D5</accession>
<sequence length="107" mass="11270">MESPVRVGVTSAKSSIGCLHSALRDTRGRTHDLDDDWISGNQVPNLAVLAGAFGWEAIQHGNLVAVFRASRLGGRNVGNAGFPGLTHAEGVIRWQLSLVGGGLAKRI</sequence>
<dbReference type="AlphaFoldDB" id="A0A9W9I4D5"/>
<gene>
    <name evidence="1" type="ORF">N7482_005219</name>
</gene>
<name>A0A9W9I4D5_9EURO</name>
<organism evidence="1 2">
    <name type="scientific">Penicillium canariense</name>
    <dbReference type="NCBI Taxonomy" id="189055"/>
    <lineage>
        <taxon>Eukaryota</taxon>
        <taxon>Fungi</taxon>
        <taxon>Dikarya</taxon>
        <taxon>Ascomycota</taxon>
        <taxon>Pezizomycotina</taxon>
        <taxon>Eurotiomycetes</taxon>
        <taxon>Eurotiomycetidae</taxon>
        <taxon>Eurotiales</taxon>
        <taxon>Aspergillaceae</taxon>
        <taxon>Penicillium</taxon>
    </lineage>
</organism>
<proteinExistence type="predicted"/>
<protein>
    <submittedName>
        <fullName evidence="1">Uncharacterized protein</fullName>
    </submittedName>
</protein>
<evidence type="ECO:0000313" key="1">
    <source>
        <dbReference type="EMBL" id="KAJ5166438.1"/>
    </source>
</evidence>
<reference evidence="1" key="2">
    <citation type="journal article" date="2023" name="IMA Fungus">
        <title>Comparative genomic study of the Penicillium genus elucidates a diverse pangenome and 15 lateral gene transfer events.</title>
        <authorList>
            <person name="Petersen C."/>
            <person name="Sorensen T."/>
            <person name="Nielsen M.R."/>
            <person name="Sondergaard T.E."/>
            <person name="Sorensen J.L."/>
            <person name="Fitzpatrick D.A."/>
            <person name="Frisvad J.C."/>
            <person name="Nielsen K.L."/>
        </authorList>
    </citation>
    <scope>NUCLEOTIDE SEQUENCE</scope>
    <source>
        <strain evidence="1">IBT 26290</strain>
    </source>
</reference>
<dbReference type="Proteomes" id="UP001149163">
    <property type="component" value="Unassembled WGS sequence"/>
</dbReference>
<dbReference type="GeneID" id="81426520"/>